<protein>
    <submittedName>
        <fullName evidence="1">Uncharacterized protein</fullName>
    </submittedName>
</protein>
<evidence type="ECO:0000313" key="1">
    <source>
        <dbReference type="EMBL" id="VFU20887.1"/>
    </source>
</evidence>
<gene>
    <name evidence="1" type="ORF">SVIM_LOCUS9169</name>
</gene>
<organism evidence="1">
    <name type="scientific">Salix viminalis</name>
    <name type="common">Common osier</name>
    <name type="synonym">Basket willow</name>
    <dbReference type="NCBI Taxonomy" id="40686"/>
    <lineage>
        <taxon>Eukaryota</taxon>
        <taxon>Viridiplantae</taxon>
        <taxon>Streptophyta</taxon>
        <taxon>Embryophyta</taxon>
        <taxon>Tracheophyta</taxon>
        <taxon>Spermatophyta</taxon>
        <taxon>Magnoliopsida</taxon>
        <taxon>eudicotyledons</taxon>
        <taxon>Gunneridae</taxon>
        <taxon>Pentapetalae</taxon>
        <taxon>rosids</taxon>
        <taxon>fabids</taxon>
        <taxon>Malpighiales</taxon>
        <taxon>Salicaceae</taxon>
        <taxon>Saliceae</taxon>
        <taxon>Salix</taxon>
    </lineage>
</organism>
<proteinExistence type="predicted"/>
<sequence>MPLVFLMFRAICSPAIPFKKQASWLIPLQNKGSKYGFVVRANGKIQTFLKKTTPSLGFALDWYYN</sequence>
<dbReference type="AlphaFoldDB" id="A0A6N2KC45"/>
<reference evidence="1" key="1">
    <citation type="submission" date="2019-03" db="EMBL/GenBank/DDBJ databases">
        <authorList>
            <person name="Mank J."/>
            <person name="Almeida P."/>
        </authorList>
    </citation>
    <scope>NUCLEOTIDE SEQUENCE</scope>
    <source>
        <strain evidence="1">78183</strain>
    </source>
</reference>
<dbReference type="EMBL" id="CAADRP010000001">
    <property type="protein sequence ID" value="VFU20887.1"/>
    <property type="molecule type" value="Genomic_DNA"/>
</dbReference>
<accession>A0A6N2KC45</accession>
<name>A0A6N2KC45_SALVM</name>